<dbReference type="Pfam" id="PF13672">
    <property type="entry name" value="PP2C_2"/>
    <property type="match status" value="1"/>
</dbReference>
<dbReference type="PROSITE" id="PS51746">
    <property type="entry name" value="PPM_2"/>
    <property type="match status" value="1"/>
</dbReference>
<feature type="compositionally biased region" description="Low complexity" evidence="1">
    <location>
        <begin position="438"/>
        <end position="457"/>
    </location>
</feature>
<protein>
    <recommendedName>
        <fullName evidence="2">PPM-type phosphatase domain-containing protein</fullName>
    </recommendedName>
</protein>
<dbReference type="Proteomes" id="UP001374579">
    <property type="component" value="Unassembled WGS sequence"/>
</dbReference>
<feature type="region of interest" description="Disordered" evidence="1">
    <location>
        <begin position="375"/>
        <end position="394"/>
    </location>
</feature>
<dbReference type="InterPro" id="IPR036457">
    <property type="entry name" value="PPM-type-like_dom_sf"/>
</dbReference>
<dbReference type="InterPro" id="IPR001932">
    <property type="entry name" value="PPM-type_phosphatase-like_dom"/>
</dbReference>
<feature type="compositionally biased region" description="Basic and acidic residues" evidence="1">
    <location>
        <begin position="377"/>
        <end position="394"/>
    </location>
</feature>
<dbReference type="InterPro" id="IPR053287">
    <property type="entry name" value="PP2C-like_domain"/>
</dbReference>
<name>A0AAN9G390_9CAEN</name>
<dbReference type="EMBL" id="JBAMIC010000021">
    <property type="protein sequence ID" value="KAK7092345.1"/>
    <property type="molecule type" value="Genomic_DNA"/>
</dbReference>
<comment type="caution">
    <text evidence="3">The sequence shown here is derived from an EMBL/GenBank/DDBJ whole genome shotgun (WGS) entry which is preliminary data.</text>
</comment>
<feature type="region of interest" description="Disordered" evidence="1">
    <location>
        <begin position="519"/>
        <end position="541"/>
    </location>
</feature>
<organism evidence="3 4">
    <name type="scientific">Littorina saxatilis</name>
    <dbReference type="NCBI Taxonomy" id="31220"/>
    <lineage>
        <taxon>Eukaryota</taxon>
        <taxon>Metazoa</taxon>
        <taxon>Spiralia</taxon>
        <taxon>Lophotrochozoa</taxon>
        <taxon>Mollusca</taxon>
        <taxon>Gastropoda</taxon>
        <taxon>Caenogastropoda</taxon>
        <taxon>Littorinimorpha</taxon>
        <taxon>Littorinoidea</taxon>
        <taxon>Littorinidae</taxon>
        <taxon>Littorina</taxon>
    </lineage>
</organism>
<dbReference type="AlphaFoldDB" id="A0AAN9G390"/>
<feature type="domain" description="PPM-type phosphatase" evidence="2">
    <location>
        <begin position="84"/>
        <end position="409"/>
    </location>
</feature>
<dbReference type="Gene3D" id="3.60.40.10">
    <property type="entry name" value="PPM-type phosphatase domain"/>
    <property type="match status" value="1"/>
</dbReference>
<proteinExistence type="predicted"/>
<evidence type="ECO:0000259" key="2">
    <source>
        <dbReference type="PROSITE" id="PS51746"/>
    </source>
</evidence>
<evidence type="ECO:0000313" key="3">
    <source>
        <dbReference type="EMBL" id="KAK7092345.1"/>
    </source>
</evidence>
<dbReference type="PANTHER" id="PTHR21586:SF0">
    <property type="entry name" value="PP2C-LIKE DOMAIN-CONTAINING PROTEIN CG9801"/>
    <property type="match status" value="1"/>
</dbReference>
<feature type="region of interest" description="Disordered" evidence="1">
    <location>
        <begin position="423"/>
        <end position="506"/>
    </location>
</feature>
<evidence type="ECO:0000256" key="1">
    <source>
        <dbReference type="SAM" id="MobiDB-lite"/>
    </source>
</evidence>
<gene>
    <name evidence="3" type="ORF">V1264_008099</name>
</gene>
<accession>A0AAN9G390</accession>
<dbReference type="SUPFAM" id="SSF81606">
    <property type="entry name" value="PP2C-like"/>
    <property type="match status" value="1"/>
</dbReference>
<keyword evidence="4" id="KW-1185">Reference proteome</keyword>
<dbReference type="PANTHER" id="PTHR21586">
    <property type="entry name" value="TIPA"/>
    <property type="match status" value="1"/>
</dbReference>
<reference evidence="3 4" key="1">
    <citation type="submission" date="2024-02" db="EMBL/GenBank/DDBJ databases">
        <title>Chromosome-scale genome assembly of the rough periwinkle Littorina saxatilis.</title>
        <authorList>
            <person name="De Jode A."/>
            <person name="Faria R."/>
            <person name="Formenti G."/>
            <person name="Sims Y."/>
            <person name="Smith T.P."/>
            <person name="Tracey A."/>
            <person name="Wood J.M.D."/>
            <person name="Zagrodzka Z.B."/>
            <person name="Johannesson K."/>
            <person name="Butlin R.K."/>
            <person name="Leder E.H."/>
        </authorList>
    </citation>
    <scope>NUCLEOTIDE SEQUENCE [LARGE SCALE GENOMIC DNA]</scope>
    <source>
        <strain evidence="3">Snail1</strain>
        <tissue evidence="3">Muscle</tissue>
    </source>
</reference>
<sequence length="748" mass="80822">MERGAKKIKFGQEIFYGATPDDVPYVQLSSLDDDVIVSYTGPDDGLMFAEASTENNGNPGPCAGCKTWSRKEPQAYGICISLYEQHPISMKMSGEPIADSFAICARKNNTILLIADGVNWGEKSRLAARCALYGSMKYLNYKMFDKRQQPATTQDAMTLLRKALDEAHRAILARDGGLTTMCACMIAPVENSDQHAVCCVNVGDSYGFVYSNNQGIREVTIGSHDVSSERDIRDAGGALGPVDGQNPELHNLTCSVTFCNKGDIVFLTTDGVSDNFDPVVTKIAIPQKADETNFNKIEENNPNGSFLIERPEMSPKERHVYSMKEMERVIHEYELLTEEMCSAQEFCSAMVQHVLTVTDGKRKVLENPALYAKRKMTSSDRKRRDTEIVDKMSKAPGKLDHASIVAVEIGGFVSLEEEKQSKSFELDNATRISDNSAPNTLPGLTSPTSPLSPSITPKKSGARKLLSKLKNLPSPTSSSTSSPSSPQPHHHGVKSPSLNINRPQSPLALSLSPRKFLKHGRSRLSSEPETPASPTIPESPFESEDRVVSFSFCGLVSRRTDRSSASHRDSVSSCDGVVVAALGNEVTSPNGSFASSQRFKSRAYSCSDAVASPGNGVKTPENCVAYVPKTKASFQNHCVASPGNGINSPGGVATSPIDGVTPHVGLVASPGNGVTPRRKEQTSPNSFVIASPANAVKGPESEFVPSPFSPVSPVFADPFNRSQGPLHLRIRTSRRKIVSRCISVESNL</sequence>
<feature type="compositionally biased region" description="Low complexity" evidence="1">
    <location>
        <begin position="468"/>
        <end position="484"/>
    </location>
</feature>
<evidence type="ECO:0000313" key="4">
    <source>
        <dbReference type="Proteomes" id="UP001374579"/>
    </source>
</evidence>